<comment type="subunit">
    <text evidence="4">Part of the 50S ribosomal subunit.</text>
</comment>
<dbReference type="KEGG" id="tpg:TPEGAU_0207"/>
<dbReference type="InterPro" id="IPR021131">
    <property type="entry name" value="Ribosomal_uL15/eL18"/>
</dbReference>
<organism evidence="8 9">
    <name type="scientific">Treponema pallidum subsp. pertenue (strain Gauthier)</name>
    <dbReference type="NCBI Taxonomy" id="491080"/>
    <lineage>
        <taxon>Bacteria</taxon>
        <taxon>Pseudomonadati</taxon>
        <taxon>Spirochaetota</taxon>
        <taxon>Spirochaetia</taxon>
        <taxon>Spirochaetales</taxon>
        <taxon>Treponemataceae</taxon>
        <taxon>Treponema</taxon>
    </lineage>
</organism>
<dbReference type="RefSeq" id="WP_010881655.1">
    <property type="nucleotide sequence ID" value="NC_016843.1"/>
</dbReference>
<dbReference type="SMR" id="A0AAU8PHS5"/>
<dbReference type="NCBIfam" id="TIGR01071">
    <property type="entry name" value="rplO_bact"/>
    <property type="match status" value="1"/>
</dbReference>
<feature type="domain" description="Large ribosomal subunit protein uL15/eL18" evidence="7">
    <location>
        <begin position="77"/>
        <end position="146"/>
    </location>
</feature>
<dbReference type="GO" id="GO:0006412">
    <property type="term" value="P:translation"/>
    <property type="evidence" value="ECO:0007669"/>
    <property type="project" value="UniProtKB-UniRule"/>
</dbReference>
<dbReference type="Pfam" id="PF00828">
    <property type="entry name" value="Ribosomal_L27A"/>
    <property type="match status" value="1"/>
</dbReference>
<evidence type="ECO:0000313" key="9">
    <source>
        <dbReference type="Proteomes" id="UP000008192"/>
    </source>
</evidence>
<dbReference type="InterPro" id="IPR005749">
    <property type="entry name" value="Ribosomal_uL15_bac-type"/>
</dbReference>
<keyword evidence="4" id="KW-0699">rRNA-binding</keyword>
<keyword evidence="4" id="KW-0694">RNA-binding</keyword>
<accession>A0AAU8PHS5</accession>
<reference evidence="9" key="1">
    <citation type="journal article" date="2012" name="PLoS Negl. Trop. Dis.">
        <title>Whole genome sequences of three Treponema pallidum ssp. pertenue strains: yaws and syphilis treponemes differ in less than 0.2% of the genome sequence.</title>
        <authorList>
            <person name="Cejkova D."/>
            <person name="Zobanikova M."/>
            <person name="Chen L."/>
            <person name="Pospisilova P."/>
            <person name="Strouhal M."/>
            <person name="Qin X."/>
            <person name="Mikalova L."/>
            <person name="Norris S.J."/>
            <person name="Muzny D.M."/>
            <person name="Gibbs R.A."/>
            <person name="Fulton L.L."/>
            <person name="Sodergren E."/>
            <person name="Weinstock G.M."/>
            <person name="Smajs D."/>
        </authorList>
    </citation>
    <scope>NUCLEOTIDE SEQUENCE [LARGE SCALE GENOMIC DNA]</scope>
    <source>
        <strain evidence="9">Gauthier</strain>
    </source>
</reference>
<evidence type="ECO:0000256" key="2">
    <source>
        <dbReference type="ARBA" id="ARBA00022980"/>
    </source>
</evidence>
<evidence type="ECO:0000256" key="5">
    <source>
        <dbReference type="RuleBase" id="RU003888"/>
    </source>
</evidence>
<evidence type="ECO:0000256" key="6">
    <source>
        <dbReference type="SAM" id="MobiDB-lite"/>
    </source>
</evidence>
<dbReference type="Gene3D" id="3.100.10.10">
    <property type="match status" value="1"/>
</dbReference>
<comment type="similarity">
    <text evidence="1 4 5">Belongs to the universal ribosomal protein uL15 family.</text>
</comment>
<dbReference type="PANTHER" id="PTHR12934:SF11">
    <property type="entry name" value="LARGE RIBOSOMAL SUBUNIT PROTEIN UL15M"/>
    <property type="match status" value="1"/>
</dbReference>
<dbReference type="PROSITE" id="PS00475">
    <property type="entry name" value="RIBOSOMAL_L15"/>
    <property type="match status" value="1"/>
</dbReference>
<evidence type="ECO:0000313" key="8">
    <source>
        <dbReference type="EMBL" id="AEZ59466.1"/>
    </source>
</evidence>
<evidence type="ECO:0000256" key="4">
    <source>
        <dbReference type="HAMAP-Rule" id="MF_01341"/>
    </source>
</evidence>
<evidence type="ECO:0000256" key="3">
    <source>
        <dbReference type="ARBA" id="ARBA00023274"/>
    </source>
</evidence>
<dbReference type="EMBL" id="CP002376">
    <property type="protein sequence ID" value="AEZ59466.1"/>
    <property type="molecule type" value="Genomic_DNA"/>
</dbReference>
<dbReference type="SUPFAM" id="SSF52080">
    <property type="entry name" value="Ribosomal proteins L15p and L18e"/>
    <property type="match status" value="1"/>
</dbReference>
<proteinExistence type="inferred from homology"/>
<name>A0AAU8PHS5_TREPG</name>
<dbReference type="PANTHER" id="PTHR12934">
    <property type="entry name" value="50S RIBOSOMAL PROTEIN L15"/>
    <property type="match status" value="1"/>
</dbReference>
<evidence type="ECO:0000256" key="1">
    <source>
        <dbReference type="ARBA" id="ARBA00007320"/>
    </source>
</evidence>
<gene>
    <name evidence="4 8" type="primary">rplO</name>
    <name evidence="8" type="ordered locus">TPEGAU_0207</name>
</gene>
<feature type="compositionally biased region" description="Gly residues" evidence="6">
    <location>
        <begin position="23"/>
        <end position="35"/>
    </location>
</feature>
<keyword evidence="3 4" id="KW-0687">Ribonucleoprotein</keyword>
<dbReference type="GO" id="GO:0003735">
    <property type="term" value="F:structural constituent of ribosome"/>
    <property type="evidence" value="ECO:0007669"/>
    <property type="project" value="InterPro"/>
</dbReference>
<dbReference type="InterPro" id="IPR001196">
    <property type="entry name" value="Ribosomal_uL15_CS"/>
</dbReference>
<dbReference type="GO" id="GO:0019843">
    <property type="term" value="F:rRNA binding"/>
    <property type="evidence" value="ECO:0007669"/>
    <property type="project" value="UniProtKB-UniRule"/>
</dbReference>
<dbReference type="GO" id="GO:0022625">
    <property type="term" value="C:cytosolic large ribosomal subunit"/>
    <property type="evidence" value="ECO:0007669"/>
    <property type="project" value="TreeGrafter"/>
</dbReference>
<sequence>MADFHLIAPKGANRARRIVGRGSSSGRGTTSGRGTKGQQARAGHKAYVGFEGGQMPLYRRVPRRGFSNCAFKKEYAVVNVGALEFVYAPGETVNRQTLIEKGLVKGRVPFIKILADGELTKSIVVRVDRVSARAQEKIQQAGGSVECIEAQER</sequence>
<dbReference type="Proteomes" id="UP000008192">
    <property type="component" value="Chromosome"/>
</dbReference>
<dbReference type="InterPro" id="IPR030878">
    <property type="entry name" value="Ribosomal_uL15"/>
</dbReference>
<comment type="function">
    <text evidence="4">Binds to the 23S rRNA.</text>
</comment>
<feature type="region of interest" description="Disordered" evidence="6">
    <location>
        <begin position="15"/>
        <end position="42"/>
    </location>
</feature>
<dbReference type="HAMAP" id="MF_01341">
    <property type="entry name" value="Ribosomal_uL15"/>
    <property type="match status" value="1"/>
</dbReference>
<protein>
    <recommendedName>
        <fullName evidence="4">Large ribosomal subunit protein uL15</fullName>
    </recommendedName>
</protein>
<keyword evidence="2 4" id="KW-0689">Ribosomal protein</keyword>
<evidence type="ECO:0000259" key="7">
    <source>
        <dbReference type="Pfam" id="PF00828"/>
    </source>
</evidence>
<dbReference type="GeneID" id="93875995"/>
<dbReference type="AlphaFoldDB" id="A0AAU8PHS5"/>
<dbReference type="InterPro" id="IPR036227">
    <property type="entry name" value="Ribosomal_uL15/eL18_sf"/>
</dbReference>